<organism evidence="2 3">
    <name type="scientific">Lepraria finkii</name>
    <dbReference type="NCBI Taxonomy" id="1340010"/>
    <lineage>
        <taxon>Eukaryota</taxon>
        <taxon>Fungi</taxon>
        <taxon>Dikarya</taxon>
        <taxon>Ascomycota</taxon>
        <taxon>Pezizomycotina</taxon>
        <taxon>Lecanoromycetes</taxon>
        <taxon>OSLEUM clade</taxon>
        <taxon>Lecanoromycetidae</taxon>
        <taxon>Lecanorales</taxon>
        <taxon>Lecanorineae</taxon>
        <taxon>Stereocaulaceae</taxon>
        <taxon>Lepraria</taxon>
    </lineage>
</organism>
<evidence type="ECO:0000256" key="1">
    <source>
        <dbReference type="SAM" id="MobiDB-lite"/>
    </source>
</evidence>
<feature type="region of interest" description="Disordered" evidence="1">
    <location>
        <begin position="1"/>
        <end position="20"/>
    </location>
</feature>
<dbReference type="EMBL" id="JBHFEH010000016">
    <property type="protein sequence ID" value="KAL2054270.1"/>
    <property type="molecule type" value="Genomic_DNA"/>
</dbReference>
<evidence type="ECO:0008006" key="4">
    <source>
        <dbReference type="Google" id="ProtNLM"/>
    </source>
</evidence>
<sequence>MTPATSTAVTSTTSTDTTTSTIPQVKDTFIDTSTNLVTGPKSQCESETWRLSHSLAALQSQPCRKRSVPIKSRVAAPSEGWPSNTLANSLSQEFNRAVLVEIVQTRTIVSTARKTVMVTAATPVTTSTSIIPITVIAATMPVDVRITITVPYDTTTDATITVPSTSTDITTNTVTSTLPDATYYTACDSNNLITTVDGGNLDSIYFNGDTQVIYSAGSAYGCCVACILNPHCSAVFYFGVFGSMCTGVLDGTCTARDLYGGELSFRGGDAAGAVLLYVQ</sequence>
<comment type="caution">
    <text evidence="2">The sequence shown here is derived from an EMBL/GenBank/DDBJ whole genome shotgun (WGS) entry which is preliminary data.</text>
</comment>
<accession>A0ABR4B9I7</accession>
<gene>
    <name evidence="2" type="ORF">ABVK25_005411</name>
</gene>
<name>A0ABR4B9I7_9LECA</name>
<evidence type="ECO:0000313" key="2">
    <source>
        <dbReference type="EMBL" id="KAL2054270.1"/>
    </source>
</evidence>
<evidence type="ECO:0000313" key="3">
    <source>
        <dbReference type="Proteomes" id="UP001590951"/>
    </source>
</evidence>
<proteinExistence type="predicted"/>
<keyword evidence="3" id="KW-1185">Reference proteome</keyword>
<dbReference type="Proteomes" id="UP001590951">
    <property type="component" value="Unassembled WGS sequence"/>
</dbReference>
<protein>
    <recommendedName>
        <fullName evidence="4">Apple domain-containing protein</fullName>
    </recommendedName>
</protein>
<reference evidence="2 3" key="1">
    <citation type="submission" date="2024-09" db="EMBL/GenBank/DDBJ databases">
        <title>Rethinking Asexuality: The Enigmatic Case of Functional Sexual Genes in Lepraria (Stereocaulaceae).</title>
        <authorList>
            <person name="Doellman M."/>
            <person name="Sun Y."/>
            <person name="Barcenas-Pena A."/>
            <person name="Lumbsch H.T."/>
            <person name="Grewe F."/>
        </authorList>
    </citation>
    <scope>NUCLEOTIDE SEQUENCE [LARGE SCALE GENOMIC DNA]</scope>
    <source>
        <strain evidence="2 3">Grewe 0041</strain>
    </source>
</reference>